<dbReference type="AlphaFoldDB" id="A0A8H7CE72"/>
<sequence>MQLRDGLGRAGRETFGAVHASVQGVYCISCVMQSAVIVRAAMCIAFEAAEIVADKPSSASSSMTKNGCAPSATGSASSTAMQVQRLKATSDGEFLYHELTYPLVAGPQNPSWIFGNVKELGRETGLTKGGKKNSTPFICFGVYSIGDSYVADAKALSYIVANDSRLLGEG</sequence>
<proteinExistence type="predicted"/>
<accession>A0A8H7CE72</accession>
<organism evidence="1 2">
    <name type="scientific">Mycena sanguinolenta</name>
    <dbReference type="NCBI Taxonomy" id="230812"/>
    <lineage>
        <taxon>Eukaryota</taxon>
        <taxon>Fungi</taxon>
        <taxon>Dikarya</taxon>
        <taxon>Basidiomycota</taxon>
        <taxon>Agaricomycotina</taxon>
        <taxon>Agaricomycetes</taxon>
        <taxon>Agaricomycetidae</taxon>
        <taxon>Agaricales</taxon>
        <taxon>Marasmiineae</taxon>
        <taxon>Mycenaceae</taxon>
        <taxon>Mycena</taxon>
    </lineage>
</organism>
<dbReference type="OrthoDB" id="1470350at2759"/>
<reference evidence="1" key="1">
    <citation type="submission" date="2020-05" db="EMBL/GenBank/DDBJ databases">
        <title>Mycena genomes resolve the evolution of fungal bioluminescence.</title>
        <authorList>
            <person name="Tsai I.J."/>
        </authorList>
    </citation>
    <scope>NUCLEOTIDE SEQUENCE</scope>
    <source>
        <strain evidence="1">160909Yilan</strain>
    </source>
</reference>
<dbReference type="EMBL" id="JACAZH010000048">
    <property type="protein sequence ID" value="KAF7334329.1"/>
    <property type="molecule type" value="Genomic_DNA"/>
</dbReference>
<evidence type="ECO:0000313" key="2">
    <source>
        <dbReference type="Proteomes" id="UP000623467"/>
    </source>
</evidence>
<name>A0A8H7CE72_9AGAR</name>
<keyword evidence="2" id="KW-1185">Reference proteome</keyword>
<dbReference type="Proteomes" id="UP000623467">
    <property type="component" value="Unassembled WGS sequence"/>
</dbReference>
<protein>
    <submittedName>
        <fullName evidence="1">Uncharacterized protein</fullName>
    </submittedName>
</protein>
<comment type="caution">
    <text evidence="1">The sequence shown here is derived from an EMBL/GenBank/DDBJ whole genome shotgun (WGS) entry which is preliminary data.</text>
</comment>
<gene>
    <name evidence="1" type="ORF">MSAN_02377700</name>
</gene>
<evidence type="ECO:0000313" key="1">
    <source>
        <dbReference type="EMBL" id="KAF7334329.1"/>
    </source>
</evidence>